<evidence type="ECO:0000313" key="1">
    <source>
        <dbReference type="Proteomes" id="UP000887580"/>
    </source>
</evidence>
<evidence type="ECO:0000313" key="2">
    <source>
        <dbReference type="WBParaSite" id="PS1159_v2.g1893.t2"/>
    </source>
</evidence>
<accession>A0AC35FMB3</accession>
<name>A0AC35FMB3_9BILA</name>
<protein>
    <submittedName>
        <fullName evidence="2">ShKT domain-containing protein</fullName>
    </submittedName>
</protein>
<dbReference type="WBParaSite" id="PS1159_v2.g1893.t2">
    <property type="protein sequence ID" value="PS1159_v2.g1893.t2"/>
    <property type="gene ID" value="PS1159_v2.g1893"/>
</dbReference>
<organism evidence="1 2">
    <name type="scientific">Panagrolaimus sp. PS1159</name>
    <dbReference type="NCBI Taxonomy" id="55785"/>
    <lineage>
        <taxon>Eukaryota</taxon>
        <taxon>Metazoa</taxon>
        <taxon>Ecdysozoa</taxon>
        <taxon>Nematoda</taxon>
        <taxon>Chromadorea</taxon>
        <taxon>Rhabditida</taxon>
        <taxon>Tylenchina</taxon>
        <taxon>Panagrolaimomorpha</taxon>
        <taxon>Panagrolaimoidea</taxon>
        <taxon>Panagrolaimidae</taxon>
        <taxon>Panagrolaimus</taxon>
    </lineage>
</organism>
<reference evidence="2" key="1">
    <citation type="submission" date="2022-11" db="UniProtKB">
        <authorList>
            <consortium name="WormBaseParasite"/>
        </authorList>
    </citation>
    <scope>IDENTIFICATION</scope>
</reference>
<proteinExistence type="predicted"/>
<dbReference type="Proteomes" id="UP000887580">
    <property type="component" value="Unplaced"/>
</dbReference>
<sequence>MFGKIYILLLAYFVGIFCTEICLKQTGVCLFGFFPVCDGIASKCTENNTCCITDPAQNCDNILVCLFDLTKCADIASKCMENNTCCITDPAQNCDNIFDDISCESNAAKCNIDTVSKACPKTCKTCVPIGNPPPPCVDKVGPNGQSDCAKDAYLCNNAQYFDLMTQQCPKTCNRCPGVAPPPAGNSPPPP</sequence>